<dbReference type="Pfam" id="PF02753">
    <property type="entry name" value="PapD_C"/>
    <property type="match status" value="1"/>
</dbReference>
<evidence type="ECO:0000256" key="1">
    <source>
        <dbReference type="ARBA" id="ARBA00004418"/>
    </source>
</evidence>
<keyword evidence="7" id="KW-0393">Immunoglobulin domain</keyword>
<evidence type="ECO:0000256" key="6">
    <source>
        <dbReference type="ARBA" id="ARBA00023186"/>
    </source>
</evidence>
<dbReference type="EMBL" id="POUR01000001">
    <property type="protein sequence ID" value="PNF68781.1"/>
    <property type="molecule type" value="Genomic_DNA"/>
</dbReference>
<keyword evidence="4 9" id="KW-0732">Signal</keyword>
<keyword evidence="15" id="KW-1185">Reference proteome</keyword>
<dbReference type="PANTHER" id="PTHR30251:SF9">
    <property type="entry name" value="CHAPERONE PROTEIN CAF1M"/>
    <property type="match status" value="1"/>
</dbReference>
<evidence type="ECO:0000259" key="11">
    <source>
        <dbReference type="Pfam" id="PF02753"/>
    </source>
</evidence>
<evidence type="ECO:0000256" key="5">
    <source>
        <dbReference type="ARBA" id="ARBA00022764"/>
    </source>
</evidence>
<evidence type="ECO:0000256" key="4">
    <source>
        <dbReference type="ARBA" id="ARBA00022729"/>
    </source>
</evidence>
<dbReference type="GO" id="GO:0030288">
    <property type="term" value="C:outer membrane-bounded periplasmic space"/>
    <property type="evidence" value="ECO:0007669"/>
    <property type="project" value="InterPro"/>
</dbReference>
<dbReference type="SUPFAM" id="SSF49584">
    <property type="entry name" value="Periplasmic chaperone C-domain"/>
    <property type="match status" value="1"/>
</dbReference>
<evidence type="ECO:0000256" key="8">
    <source>
        <dbReference type="RuleBase" id="RU003918"/>
    </source>
</evidence>
<keyword evidence="3" id="KW-1029">Fimbrium biogenesis</keyword>
<dbReference type="InterPro" id="IPR016148">
    <property type="entry name" value="Pili_assmbl_chaperone_C"/>
</dbReference>
<evidence type="ECO:0000313" key="14">
    <source>
        <dbReference type="Proteomes" id="UP000076063"/>
    </source>
</evidence>
<dbReference type="InterPro" id="IPR018046">
    <property type="entry name" value="Pili_assmbl_chaperone_CS"/>
</dbReference>
<feature type="signal peptide" evidence="9">
    <location>
        <begin position="1"/>
        <end position="21"/>
    </location>
</feature>
<evidence type="ECO:0000256" key="3">
    <source>
        <dbReference type="ARBA" id="ARBA00022558"/>
    </source>
</evidence>
<dbReference type="InterPro" id="IPR001829">
    <property type="entry name" value="Pili_assmbl_chaperone_bac"/>
</dbReference>
<dbReference type="InterPro" id="IPR008962">
    <property type="entry name" value="PapD-like_sf"/>
</dbReference>
<dbReference type="Pfam" id="PF00345">
    <property type="entry name" value="PapD_N"/>
    <property type="match status" value="1"/>
</dbReference>
<dbReference type="SUPFAM" id="SSF49354">
    <property type="entry name" value="PapD-like"/>
    <property type="match status" value="1"/>
</dbReference>
<dbReference type="InterPro" id="IPR036316">
    <property type="entry name" value="Pili_assmbl_chap_C_dom_sf"/>
</dbReference>
<reference evidence="12 14" key="1">
    <citation type="submission" date="2016-03" db="EMBL/GenBank/DDBJ databases">
        <authorList>
            <consortium name="Pathogen Informatics"/>
        </authorList>
    </citation>
    <scope>NUCLEOTIDE SEQUENCE [LARGE SCALE GENOMIC DNA]</scope>
    <source>
        <strain evidence="14">e1527</strain>
        <strain evidence="12">E1527</strain>
    </source>
</reference>
<keyword evidence="6 8" id="KW-0143">Chaperone</keyword>
<dbReference type="Gene3D" id="2.60.40.10">
    <property type="entry name" value="Immunoglobulins"/>
    <property type="match status" value="2"/>
</dbReference>
<evidence type="ECO:0000313" key="12">
    <source>
        <dbReference type="EMBL" id="CZX97253.1"/>
    </source>
</evidence>
<dbReference type="EMBL" id="FJZI01000010">
    <property type="protein sequence ID" value="CZX97253.1"/>
    <property type="molecule type" value="Genomic_DNA"/>
</dbReference>
<comment type="caution">
    <text evidence="12">The sequence shown here is derived from an EMBL/GenBank/DDBJ whole genome shotgun (WGS) entry which is preliminary data.</text>
</comment>
<dbReference type="PROSITE" id="PS51257">
    <property type="entry name" value="PROKAR_LIPOPROTEIN"/>
    <property type="match status" value="1"/>
</dbReference>
<proteinExistence type="inferred from homology"/>
<dbReference type="InterPro" id="IPR050643">
    <property type="entry name" value="Periplasmic_pilus_chap"/>
</dbReference>
<dbReference type="Proteomes" id="UP000236063">
    <property type="component" value="Unassembled WGS sequence"/>
</dbReference>
<dbReference type="PROSITE" id="PS00635">
    <property type="entry name" value="PILI_CHAPERONE"/>
    <property type="match status" value="1"/>
</dbReference>
<comment type="similarity">
    <text evidence="2 8">Belongs to the periplasmic pilus chaperone family.</text>
</comment>
<dbReference type="PANTHER" id="PTHR30251">
    <property type="entry name" value="PILUS ASSEMBLY CHAPERONE"/>
    <property type="match status" value="1"/>
</dbReference>
<evidence type="ECO:0000256" key="2">
    <source>
        <dbReference type="ARBA" id="ARBA00007399"/>
    </source>
</evidence>
<keyword evidence="5" id="KW-0574">Periplasm</keyword>
<accession>A0A2J7SSE3</accession>
<protein>
    <submittedName>
        <fullName evidence="12">Chaperone protein FimC</fullName>
    </submittedName>
    <submittedName>
        <fullName evidence="13">Molecular chaperone</fullName>
    </submittedName>
</protein>
<dbReference type="GO" id="GO:0071555">
    <property type="term" value="P:cell wall organization"/>
    <property type="evidence" value="ECO:0007669"/>
    <property type="project" value="InterPro"/>
</dbReference>
<accession>A0A161ZRT1</accession>
<evidence type="ECO:0000256" key="7">
    <source>
        <dbReference type="ARBA" id="ARBA00023319"/>
    </source>
</evidence>
<dbReference type="OrthoDB" id="9131059at2"/>
<evidence type="ECO:0000259" key="10">
    <source>
        <dbReference type="Pfam" id="PF00345"/>
    </source>
</evidence>
<dbReference type="Proteomes" id="UP000076063">
    <property type="component" value="Unassembled WGS sequence"/>
</dbReference>
<evidence type="ECO:0000313" key="15">
    <source>
        <dbReference type="Proteomes" id="UP000236063"/>
    </source>
</evidence>
<dbReference type="RefSeq" id="WP_041911869.1">
    <property type="nucleotide sequence ID" value="NZ_AP022508.1"/>
</dbReference>
<gene>
    <name evidence="12" type="primary">focC_4</name>
    <name evidence="13" type="ORF">C1167_12875</name>
    <name evidence="12" type="ORF">SAMEA2273372_03786</name>
</gene>
<comment type="subcellular location">
    <subcellularLocation>
        <location evidence="1 8">Periplasm</location>
    </subcellularLocation>
</comment>
<evidence type="ECO:0000256" key="9">
    <source>
        <dbReference type="SAM" id="SignalP"/>
    </source>
</evidence>
<feature type="chain" id="PRO_5014292777" evidence="9">
    <location>
        <begin position="22"/>
        <end position="227"/>
    </location>
</feature>
<reference evidence="13 15" key="2">
    <citation type="submission" date="2018-01" db="EMBL/GenBank/DDBJ databases">
        <title>Multi-drug resistant Enterobacter species isolated from the International Space Station and comparative genomic analyses with human pathogenic strains.</title>
        <authorList>
            <person name="Singh N.K."/>
            <person name="Bezdan D."/>
            <person name="McIntyre A."/>
            <person name="Sielaff A.C."/>
            <person name="Wheeler K."/>
            <person name="Mason C."/>
            <person name="Venkateswaran K."/>
        </authorList>
    </citation>
    <scope>NUCLEOTIDE SEQUENCE [LARGE SCALE GENOMIC DNA]</scope>
    <source>
        <strain evidence="13 15">IF2SW-P2</strain>
    </source>
</reference>
<dbReference type="FunFam" id="2.60.40.10:FF:000458">
    <property type="entry name" value="Molecular chaperone FimC"/>
    <property type="match status" value="1"/>
</dbReference>
<feature type="domain" description="Pili assembly chaperone N-terminal" evidence="10">
    <location>
        <begin position="23"/>
        <end position="138"/>
    </location>
</feature>
<name>A0A2J7SSE3_9ENTR</name>
<dbReference type="InterPro" id="IPR013783">
    <property type="entry name" value="Ig-like_fold"/>
</dbReference>
<dbReference type="InterPro" id="IPR016147">
    <property type="entry name" value="Pili_assmbl_chaperone_N"/>
</dbReference>
<dbReference type="AlphaFoldDB" id="A0A2J7SSE3"/>
<evidence type="ECO:0000313" key="13">
    <source>
        <dbReference type="EMBL" id="PNF68781.1"/>
    </source>
</evidence>
<organism evidence="12 14">
    <name type="scientific">Enterobacter bugandensis</name>
    <dbReference type="NCBI Taxonomy" id="881260"/>
    <lineage>
        <taxon>Bacteria</taxon>
        <taxon>Pseudomonadati</taxon>
        <taxon>Pseudomonadota</taxon>
        <taxon>Gammaproteobacteria</taxon>
        <taxon>Enterobacterales</taxon>
        <taxon>Enterobacteriaceae</taxon>
        <taxon>Enterobacter</taxon>
    </lineage>
</organism>
<feature type="domain" description="Pili assembly chaperone C-terminal" evidence="11">
    <location>
        <begin position="160"/>
        <end position="219"/>
    </location>
</feature>
<dbReference type="PRINTS" id="PR00969">
    <property type="entry name" value="CHAPERONPILI"/>
</dbReference>
<sequence>MLRKRYLTLLALLFGSCMSHASVTLSNTRVVYHADKKESNITVRNNTASPFLVQSWVQGKDSQGTKAPFIVTPPLFRMDAGKSNALRIIYNGAPLPQDRESLFWINVKSIPSSSREDINKLQIAVNTRIKLFYRPSNLMDEPTDISKNVQWSVKNNELIVRNNSSYYISFAEVKINNKAWSEIDMLAPKSSTTFTLRNTLLKNNATVQWKYINDYGGNSQLITQKIE</sequence>